<accession>A0AAJ3NAN9</accession>
<evidence type="ECO:0000313" key="2">
    <source>
        <dbReference type="EMBL" id="OPB73618.1"/>
    </source>
</evidence>
<feature type="region of interest" description="Disordered" evidence="1">
    <location>
        <begin position="274"/>
        <end position="303"/>
    </location>
</feature>
<proteinExistence type="predicted"/>
<organism evidence="2 3">
    <name type="scientific">Elizabethkingia ursingii</name>
    <dbReference type="NCBI Taxonomy" id="1756150"/>
    <lineage>
        <taxon>Bacteria</taxon>
        <taxon>Pseudomonadati</taxon>
        <taxon>Bacteroidota</taxon>
        <taxon>Flavobacteriia</taxon>
        <taxon>Flavobacteriales</taxon>
        <taxon>Weeksellaceae</taxon>
        <taxon>Elizabethkingia</taxon>
    </lineage>
</organism>
<reference evidence="2 3" key="1">
    <citation type="submission" date="2016-06" db="EMBL/GenBank/DDBJ databases">
        <authorList>
            <person name="Nicholson A.C."/>
        </authorList>
    </citation>
    <scope>NUCLEOTIDE SEQUENCE [LARGE SCALE GENOMIC DNA]</scope>
    <source>
        <strain evidence="2 3">G4123</strain>
    </source>
</reference>
<dbReference type="Pfam" id="PF20459">
    <property type="entry name" value="DUF6712"/>
    <property type="match status" value="2"/>
</dbReference>
<sequence length="303" mass="34506">MELIVNKENFSEEFKDAVGIVDADVSFRRLKPSVELSSEEMIELIGDDNYTAAVNAVPEDPFKKLVKTAILMKALIIYLPGGDLTIGNNGRTMRRDDNNVSAFQWQIEKHDNSLEQTYYRILDRLLKFMIKDNKEINLLKYDYKDLIVNSLNLFEAHFNIEGSHLLYLKLIPALREAEKLEILPRAGKDILEEIKTDPKSDLAFLVQKCIVNYAMSWGINKLNLQLFPKGVLQNESEGSKGYSKKSADGVQRQGLAISFNNDLDRDLKALEKEISKKKQTPVDPTESMFSDFGFNKNDGFVDV</sequence>
<dbReference type="KEGG" id="ego:BBD34_04935"/>
<evidence type="ECO:0000256" key="1">
    <source>
        <dbReference type="SAM" id="MobiDB-lite"/>
    </source>
</evidence>
<name>A0AAJ3NAN9_9FLAO</name>
<protein>
    <submittedName>
        <fullName evidence="2">Uncharacterized protein</fullName>
    </submittedName>
</protein>
<dbReference type="RefSeq" id="WP_078402601.1">
    <property type="nucleotide sequence ID" value="NZ_CP016377.1"/>
</dbReference>
<dbReference type="AlphaFoldDB" id="A0AAJ3NAN9"/>
<dbReference type="EMBL" id="MAIC01000016">
    <property type="protein sequence ID" value="OPB73618.1"/>
    <property type="molecule type" value="Genomic_DNA"/>
</dbReference>
<dbReference type="Proteomes" id="UP000190816">
    <property type="component" value="Unassembled WGS sequence"/>
</dbReference>
<gene>
    <name evidence="2" type="ORF">BAY32_11285</name>
</gene>
<comment type="caution">
    <text evidence="2">The sequence shown here is derived from an EMBL/GenBank/DDBJ whole genome shotgun (WGS) entry which is preliminary data.</text>
</comment>
<evidence type="ECO:0000313" key="3">
    <source>
        <dbReference type="Proteomes" id="UP000190816"/>
    </source>
</evidence>
<dbReference type="InterPro" id="IPR046558">
    <property type="entry name" value="DUF6712"/>
</dbReference>